<dbReference type="EMBL" id="PFDW01000042">
    <property type="protein sequence ID" value="PJE58226.1"/>
    <property type="molecule type" value="Genomic_DNA"/>
</dbReference>
<keyword evidence="1" id="KW-0820">tRNA-binding</keyword>
<dbReference type="Gene3D" id="3.40.50.1470">
    <property type="entry name" value="Peptidyl-tRNA hydrolase"/>
    <property type="match status" value="1"/>
</dbReference>
<dbReference type="Pfam" id="PF01195">
    <property type="entry name" value="Pept_tRNA_hydro"/>
    <property type="match status" value="1"/>
</dbReference>
<gene>
    <name evidence="4" type="ORF">COU81_01865</name>
</gene>
<accession>A0A2M8KE85</accession>
<dbReference type="SUPFAM" id="SSF53178">
    <property type="entry name" value="Peptidyl-tRNA hydrolase-like"/>
    <property type="match status" value="1"/>
</dbReference>
<dbReference type="PANTHER" id="PTHR17224:SF1">
    <property type="entry name" value="PEPTIDYL-TRNA HYDROLASE"/>
    <property type="match status" value="1"/>
</dbReference>
<organism evidence="4 5">
    <name type="scientific">Candidatus Portnoybacteria bacterium CG10_big_fil_rev_8_21_14_0_10_36_7</name>
    <dbReference type="NCBI Taxonomy" id="1974812"/>
    <lineage>
        <taxon>Bacteria</taxon>
        <taxon>Candidatus Portnoyibacteriota</taxon>
    </lineage>
</organism>
<dbReference type="GO" id="GO:0000049">
    <property type="term" value="F:tRNA binding"/>
    <property type="evidence" value="ECO:0007669"/>
    <property type="project" value="UniProtKB-KW"/>
</dbReference>
<evidence type="ECO:0000256" key="2">
    <source>
        <dbReference type="ARBA" id="ARBA00022801"/>
    </source>
</evidence>
<evidence type="ECO:0000313" key="4">
    <source>
        <dbReference type="EMBL" id="PJE58226.1"/>
    </source>
</evidence>
<name>A0A2M8KE85_9BACT</name>
<dbReference type="PANTHER" id="PTHR17224">
    <property type="entry name" value="PEPTIDYL-TRNA HYDROLASE"/>
    <property type="match status" value="1"/>
</dbReference>
<sequence length="176" mass="19825">MKLIIGLGNPGKNLEKTRHNYGFKFIEILSKQFEFSDFELNEKFQSEISEGKIKNEKVILAKPQTMMNASGRATALLTKFYKIKSKDIIITHDDVDIPFGNFKISFGKNAAGHRGVESILKVLKTIDVTRIRLGTQPGKKKVDAMKLVLGKFTPTQQKALPKIIKKAIEQLSMAFK</sequence>
<keyword evidence="3" id="KW-0694">RNA-binding</keyword>
<evidence type="ECO:0000256" key="3">
    <source>
        <dbReference type="ARBA" id="ARBA00022884"/>
    </source>
</evidence>
<dbReference type="NCBIfam" id="TIGR00447">
    <property type="entry name" value="pth"/>
    <property type="match status" value="1"/>
</dbReference>
<dbReference type="Proteomes" id="UP000231450">
    <property type="component" value="Unassembled WGS sequence"/>
</dbReference>
<dbReference type="AlphaFoldDB" id="A0A2M8KE85"/>
<evidence type="ECO:0000313" key="5">
    <source>
        <dbReference type="Proteomes" id="UP000231450"/>
    </source>
</evidence>
<dbReference type="GO" id="GO:0004045">
    <property type="term" value="F:peptidyl-tRNA hydrolase activity"/>
    <property type="evidence" value="ECO:0007669"/>
    <property type="project" value="InterPro"/>
</dbReference>
<keyword evidence="2 4" id="KW-0378">Hydrolase</keyword>
<protein>
    <submittedName>
        <fullName evidence="4">Aminoacyl-tRNA hydrolase</fullName>
    </submittedName>
</protein>
<comment type="caution">
    <text evidence="4">The sequence shown here is derived from an EMBL/GenBank/DDBJ whole genome shotgun (WGS) entry which is preliminary data.</text>
</comment>
<dbReference type="InterPro" id="IPR001328">
    <property type="entry name" value="Pept_tRNA_hydro"/>
</dbReference>
<proteinExistence type="predicted"/>
<dbReference type="CDD" id="cd00462">
    <property type="entry name" value="PTH"/>
    <property type="match status" value="1"/>
</dbReference>
<dbReference type="InterPro" id="IPR036416">
    <property type="entry name" value="Pept_tRNA_hydro_sf"/>
</dbReference>
<evidence type="ECO:0000256" key="1">
    <source>
        <dbReference type="ARBA" id="ARBA00022555"/>
    </source>
</evidence>
<reference evidence="5" key="1">
    <citation type="submission" date="2017-09" db="EMBL/GenBank/DDBJ databases">
        <title>Depth-based differentiation of microbial function through sediment-hosted aquifers and enrichment of novel symbionts in the deep terrestrial subsurface.</title>
        <authorList>
            <person name="Probst A.J."/>
            <person name="Ladd B."/>
            <person name="Jarett J.K."/>
            <person name="Geller-Mcgrath D.E."/>
            <person name="Sieber C.M.K."/>
            <person name="Emerson J.B."/>
            <person name="Anantharaman K."/>
            <person name="Thomas B.C."/>
            <person name="Malmstrom R."/>
            <person name="Stieglmeier M."/>
            <person name="Klingl A."/>
            <person name="Woyke T."/>
            <person name="Ryan C.M."/>
            <person name="Banfield J.F."/>
        </authorList>
    </citation>
    <scope>NUCLEOTIDE SEQUENCE [LARGE SCALE GENOMIC DNA]</scope>
</reference>